<dbReference type="SUPFAM" id="SSF53474">
    <property type="entry name" value="alpha/beta-Hydrolases"/>
    <property type="match status" value="1"/>
</dbReference>
<name>A0A8H5H143_9AGAR</name>
<keyword evidence="6 10" id="KW-0378">Hydrolase</keyword>
<comment type="caution">
    <text evidence="11">The sequence shown here is derived from an EMBL/GenBank/DDBJ whole genome shotgun (WGS) entry which is preliminary data.</text>
</comment>
<evidence type="ECO:0000313" key="12">
    <source>
        <dbReference type="Proteomes" id="UP000565441"/>
    </source>
</evidence>
<dbReference type="EMBL" id="JAACJP010000036">
    <property type="protein sequence ID" value="KAF5374490.1"/>
    <property type="molecule type" value="Genomic_DNA"/>
</dbReference>
<proteinExistence type="inferred from homology"/>
<dbReference type="GO" id="GO:0046872">
    <property type="term" value="F:metal ion binding"/>
    <property type="evidence" value="ECO:0007669"/>
    <property type="project" value="UniProtKB-KW"/>
</dbReference>
<sequence>MSWILDPIISLINYVPDVSQDSRPIPCAALQTLRLENTVITTATHIPGDKVLIKVPGSCSGAALVTASICRVHFIVNTTSTSRVHAEAWLPDEWYGRFLGVGNRGVGGCIDYDMIDYGSSLHFAAVGSDNGHDGNDDPSFAEPEVVNDFAFRAVHVEAVIGKQIVEAYYGRPHSKSYYLGCSTGGRQGIQAALRYPEDFDGILAGAPAVDWNHLMGWMVMLGIYIGAPNAATSPSVILFELWEVVAAEIMKQCDALDGVEDGIITEPDDCHFKPSVLLCSQDKTTDCLTEPQIAALEKIYQPLLGSKKELLYPRYDPGTAVMGGWLLYFRGDIMPMSDIWYKTVVLKDPNFDFSNFNLSTIALAEKVNPGGISTFDGDLSAFKKRGGKLITYHGRADTGIASGISKRYYNLVAETMGMRNLDSFYRLFLVPGMSHCMGGRGAAYFGQFGFETNAVNTTRGNILLALVDWVENGAAPDTIVGTAYDGTQRSHCRFPQKSVWDGEKFNCQV</sequence>
<evidence type="ECO:0000256" key="7">
    <source>
        <dbReference type="ARBA" id="ARBA00022837"/>
    </source>
</evidence>
<dbReference type="Proteomes" id="UP000565441">
    <property type="component" value="Unassembled WGS sequence"/>
</dbReference>
<evidence type="ECO:0000256" key="8">
    <source>
        <dbReference type="ARBA" id="ARBA00023157"/>
    </source>
</evidence>
<protein>
    <recommendedName>
        <fullName evidence="10">Carboxylic ester hydrolase</fullName>
        <ecNumber evidence="10">3.1.1.-</ecNumber>
    </recommendedName>
</protein>
<keyword evidence="3" id="KW-0119">Carbohydrate metabolism</keyword>
<keyword evidence="2" id="KW-0719">Serine esterase</keyword>
<evidence type="ECO:0000256" key="6">
    <source>
        <dbReference type="ARBA" id="ARBA00022801"/>
    </source>
</evidence>
<comment type="similarity">
    <text evidence="1 10">Belongs to the tannase family.</text>
</comment>
<evidence type="ECO:0000256" key="9">
    <source>
        <dbReference type="ARBA" id="ARBA00034075"/>
    </source>
</evidence>
<dbReference type="InterPro" id="IPR029058">
    <property type="entry name" value="AB_hydrolase_fold"/>
</dbReference>
<comment type="catalytic activity">
    <reaction evidence="9">
        <text>feruloyl-polysaccharide + H2O = ferulate + polysaccharide.</text>
        <dbReference type="EC" id="3.1.1.73"/>
    </reaction>
</comment>
<evidence type="ECO:0000313" key="11">
    <source>
        <dbReference type="EMBL" id="KAF5374490.1"/>
    </source>
</evidence>
<evidence type="ECO:0000256" key="4">
    <source>
        <dbReference type="ARBA" id="ARBA00022723"/>
    </source>
</evidence>
<gene>
    <name evidence="11" type="ORF">D9615_009054</name>
</gene>
<dbReference type="EC" id="3.1.1.-" evidence="10"/>
<keyword evidence="12" id="KW-1185">Reference proteome</keyword>
<dbReference type="OrthoDB" id="3039123at2759"/>
<evidence type="ECO:0000256" key="1">
    <source>
        <dbReference type="ARBA" id="ARBA00006249"/>
    </source>
</evidence>
<dbReference type="InterPro" id="IPR011118">
    <property type="entry name" value="Tannase/feruloyl_esterase"/>
</dbReference>
<organism evidence="11 12">
    <name type="scientific">Tricholomella constricta</name>
    <dbReference type="NCBI Taxonomy" id="117010"/>
    <lineage>
        <taxon>Eukaryota</taxon>
        <taxon>Fungi</taxon>
        <taxon>Dikarya</taxon>
        <taxon>Basidiomycota</taxon>
        <taxon>Agaricomycotina</taxon>
        <taxon>Agaricomycetes</taxon>
        <taxon>Agaricomycetidae</taxon>
        <taxon>Agaricales</taxon>
        <taxon>Tricholomatineae</taxon>
        <taxon>Lyophyllaceae</taxon>
        <taxon>Tricholomella</taxon>
    </lineage>
</organism>
<accession>A0A8H5H143</accession>
<keyword evidence="3" id="KW-0624">Polysaccharide degradation</keyword>
<evidence type="ECO:0000256" key="3">
    <source>
        <dbReference type="ARBA" id="ARBA00022651"/>
    </source>
</evidence>
<evidence type="ECO:0000256" key="2">
    <source>
        <dbReference type="ARBA" id="ARBA00022487"/>
    </source>
</evidence>
<reference evidence="11 12" key="1">
    <citation type="journal article" date="2020" name="ISME J.">
        <title>Uncovering the hidden diversity of litter-decomposition mechanisms in mushroom-forming fungi.</title>
        <authorList>
            <person name="Floudas D."/>
            <person name="Bentzer J."/>
            <person name="Ahren D."/>
            <person name="Johansson T."/>
            <person name="Persson P."/>
            <person name="Tunlid A."/>
        </authorList>
    </citation>
    <scope>NUCLEOTIDE SEQUENCE [LARGE SCALE GENOMIC DNA]</scope>
    <source>
        <strain evidence="11 12">CBS 661.87</strain>
    </source>
</reference>
<keyword evidence="5" id="KW-0732">Signal</keyword>
<dbReference type="Gene3D" id="3.40.50.1820">
    <property type="entry name" value="alpha/beta hydrolase"/>
    <property type="match status" value="1"/>
</dbReference>
<evidence type="ECO:0000256" key="5">
    <source>
        <dbReference type="ARBA" id="ARBA00022729"/>
    </source>
</evidence>
<keyword evidence="8" id="KW-1015">Disulfide bond</keyword>
<dbReference type="PANTHER" id="PTHR33938:SF15">
    <property type="entry name" value="FERULOYL ESTERASE B-RELATED"/>
    <property type="match status" value="1"/>
</dbReference>
<keyword evidence="7" id="KW-0106">Calcium</keyword>
<evidence type="ECO:0000256" key="10">
    <source>
        <dbReference type="RuleBase" id="RU361238"/>
    </source>
</evidence>
<keyword evidence="3" id="KW-0858">Xylan degradation</keyword>
<dbReference type="Pfam" id="PF07519">
    <property type="entry name" value="Tannase"/>
    <property type="match status" value="2"/>
</dbReference>
<dbReference type="PANTHER" id="PTHR33938">
    <property type="entry name" value="FERULOYL ESTERASE B-RELATED"/>
    <property type="match status" value="1"/>
</dbReference>
<dbReference type="GO" id="GO:0030600">
    <property type="term" value="F:feruloyl esterase activity"/>
    <property type="evidence" value="ECO:0007669"/>
    <property type="project" value="UniProtKB-EC"/>
</dbReference>
<dbReference type="AlphaFoldDB" id="A0A8H5H143"/>
<keyword evidence="4" id="KW-0479">Metal-binding</keyword>
<dbReference type="GO" id="GO:0045493">
    <property type="term" value="P:xylan catabolic process"/>
    <property type="evidence" value="ECO:0007669"/>
    <property type="project" value="UniProtKB-KW"/>
</dbReference>